<dbReference type="InterPro" id="IPR050273">
    <property type="entry name" value="GppA/Ppx_hydrolase"/>
</dbReference>
<dbReference type="EMBL" id="BAAANO010000003">
    <property type="protein sequence ID" value="GAA1998639.1"/>
    <property type="molecule type" value="Genomic_DNA"/>
</dbReference>
<name>A0ABP5ELE9_9MICO</name>
<feature type="domain" description="Ppx/GppA phosphatase N-terminal" evidence="1">
    <location>
        <begin position="33"/>
        <end position="304"/>
    </location>
</feature>
<organism evidence="2 3">
    <name type="scientific">Brevibacterium samyangense</name>
    <dbReference type="NCBI Taxonomy" id="366888"/>
    <lineage>
        <taxon>Bacteria</taxon>
        <taxon>Bacillati</taxon>
        <taxon>Actinomycetota</taxon>
        <taxon>Actinomycetes</taxon>
        <taxon>Micrococcales</taxon>
        <taxon>Brevibacteriaceae</taxon>
        <taxon>Brevibacterium</taxon>
    </lineage>
</organism>
<proteinExistence type="predicted"/>
<evidence type="ECO:0000259" key="1">
    <source>
        <dbReference type="Pfam" id="PF02541"/>
    </source>
</evidence>
<dbReference type="SUPFAM" id="SSF53067">
    <property type="entry name" value="Actin-like ATPase domain"/>
    <property type="match status" value="2"/>
</dbReference>
<dbReference type="InterPro" id="IPR043129">
    <property type="entry name" value="ATPase_NBD"/>
</dbReference>
<comment type="caution">
    <text evidence="2">The sequence shown here is derived from an EMBL/GenBank/DDBJ whole genome shotgun (WGS) entry which is preliminary data.</text>
</comment>
<dbReference type="Gene3D" id="3.30.420.150">
    <property type="entry name" value="Exopolyphosphatase. Domain 2"/>
    <property type="match status" value="1"/>
</dbReference>
<dbReference type="InterPro" id="IPR003695">
    <property type="entry name" value="Ppx_GppA_N"/>
</dbReference>
<dbReference type="Pfam" id="PF02541">
    <property type="entry name" value="Ppx-GppA"/>
    <property type="match status" value="1"/>
</dbReference>
<dbReference type="PANTHER" id="PTHR30005:SF13">
    <property type="entry name" value="EXOPOLYPHOSPHATASE 2"/>
    <property type="match status" value="1"/>
</dbReference>
<protein>
    <submittedName>
        <fullName evidence="2">Ppx/GppA phosphatase family protein</fullName>
    </submittedName>
</protein>
<evidence type="ECO:0000313" key="2">
    <source>
        <dbReference type="EMBL" id="GAA1998639.1"/>
    </source>
</evidence>
<gene>
    <name evidence="2" type="ORF">GCM10009755_02500</name>
</gene>
<sequence length="345" mass="36090">MTLPAPSTAATRVAAFDCGTNSLRLLVADISPDGTLAEVVRATRIVRLGQGVDATGEFAPEALERTFAVCEEYAAIVAEHAPAHLRFIATSATRDVRNREEFVDGVRERLGVEVDVITGDEEAALSFLGATHGGVAAARVDAPAPYLVMDLGGGSTELVLGTDAVEAALSMDIGSVRLTERFLDPEHTGAPPHAEAIAAARASVDEWYAKATAVVPVGKARTLVGVAGTITTLTAGVLGLTEYDRTAIHGAHLPVDRILESVEALLEMTREERAALPYLHPGRVDVIAAGALIFGRLVERLRADVEADSGSLTVIASETDILDGTALSLARSAQTSTHTTRPTEG</sequence>
<accession>A0ABP5ELE9</accession>
<keyword evidence="3" id="KW-1185">Reference proteome</keyword>
<dbReference type="Proteomes" id="UP001500755">
    <property type="component" value="Unassembled WGS sequence"/>
</dbReference>
<dbReference type="Gene3D" id="3.30.420.40">
    <property type="match status" value="1"/>
</dbReference>
<dbReference type="PANTHER" id="PTHR30005">
    <property type="entry name" value="EXOPOLYPHOSPHATASE"/>
    <property type="match status" value="1"/>
</dbReference>
<dbReference type="RefSeq" id="WP_344306240.1">
    <property type="nucleotide sequence ID" value="NZ_BAAANO010000003.1"/>
</dbReference>
<reference evidence="3" key="1">
    <citation type="journal article" date="2019" name="Int. J. Syst. Evol. Microbiol.">
        <title>The Global Catalogue of Microorganisms (GCM) 10K type strain sequencing project: providing services to taxonomists for standard genome sequencing and annotation.</title>
        <authorList>
            <consortium name="The Broad Institute Genomics Platform"/>
            <consortium name="The Broad Institute Genome Sequencing Center for Infectious Disease"/>
            <person name="Wu L."/>
            <person name="Ma J."/>
        </authorList>
    </citation>
    <scope>NUCLEOTIDE SEQUENCE [LARGE SCALE GENOMIC DNA]</scope>
    <source>
        <strain evidence="3">JCM 14546</strain>
    </source>
</reference>
<evidence type="ECO:0000313" key="3">
    <source>
        <dbReference type="Proteomes" id="UP001500755"/>
    </source>
</evidence>